<dbReference type="Proteomes" id="UP000838763">
    <property type="component" value="Unassembled WGS sequence"/>
</dbReference>
<dbReference type="InterPro" id="IPR043136">
    <property type="entry name" value="B30.2/SPRY_sf"/>
</dbReference>
<dbReference type="SMART" id="SM00668">
    <property type="entry name" value="CTLH"/>
    <property type="match status" value="1"/>
</dbReference>
<feature type="coiled-coil region" evidence="2">
    <location>
        <begin position="424"/>
        <end position="458"/>
    </location>
</feature>
<dbReference type="Pfam" id="PF00622">
    <property type="entry name" value="SPRY"/>
    <property type="match status" value="1"/>
</dbReference>
<reference evidence="6" key="1">
    <citation type="submission" date="2022-11" db="EMBL/GenBank/DDBJ databases">
        <authorList>
            <person name="Scott C."/>
            <person name="Bruce N."/>
        </authorList>
    </citation>
    <scope>NUCLEOTIDE SEQUENCE</scope>
</reference>
<evidence type="ECO:0000259" key="4">
    <source>
        <dbReference type="PROSITE" id="PS50188"/>
    </source>
</evidence>
<dbReference type="OrthoDB" id="25503at2759"/>
<name>A0A9P1MB61_9PEZI</name>
<dbReference type="SMART" id="SM00757">
    <property type="entry name" value="CRA"/>
    <property type="match status" value="1"/>
</dbReference>
<feature type="compositionally biased region" description="Polar residues" evidence="3">
    <location>
        <begin position="63"/>
        <end position="72"/>
    </location>
</feature>
<proteinExistence type="predicted"/>
<dbReference type="InterPro" id="IPR013320">
    <property type="entry name" value="ConA-like_dom_sf"/>
</dbReference>
<evidence type="ECO:0000256" key="1">
    <source>
        <dbReference type="ARBA" id="ARBA00002343"/>
    </source>
</evidence>
<dbReference type="Pfam" id="PF10607">
    <property type="entry name" value="CTLH"/>
    <property type="match status" value="1"/>
</dbReference>
<dbReference type="InterPro" id="IPR006594">
    <property type="entry name" value="LisH"/>
</dbReference>
<feature type="domain" description="CTLH" evidence="5">
    <location>
        <begin position="338"/>
        <end position="395"/>
    </location>
</feature>
<evidence type="ECO:0000259" key="5">
    <source>
        <dbReference type="PROSITE" id="PS50897"/>
    </source>
</evidence>
<dbReference type="InterPro" id="IPR001870">
    <property type="entry name" value="B30.2/SPRY"/>
</dbReference>
<feature type="region of interest" description="Disordered" evidence="3">
    <location>
        <begin position="1"/>
        <end position="120"/>
    </location>
</feature>
<evidence type="ECO:0000313" key="7">
    <source>
        <dbReference type="Proteomes" id="UP000838763"/>
    </source>
</evidence>
<dbReference type="AlphaFoldDB" id="A0A9P1MB61"/>
<gene>
    <name evidence="6" type="ORF">PPNO1_LOCUS4918</name>
</gene>
<dbReference type="Gene3D" id="2.60.120.920">
    <property type="match status" value="1"/>
</dbReference>
<sequence length="544" mass="60601">MDNDRYSSVSNGVSGRQGAGPAGRQAQLDTAYAHKLQDAHQARLMALRDARVQEPQPGPALAASTSTTNGSIHSKPPPQGEPSSFDIIEKPEAPEEPGSVPPPDEPRPGDGIDPSQPPHPPECGIYYYEVTITYGKRDDTTIGVGFSTKHVNLSRPPGWEPESWGYHGDDGKCFNNNNSGKVYGPKFTAGDVVGCGVNFNAGYIFFTRNGDNLGAAFQDVKGKLYPSVGLKKYGEHVRVNFGQIPFVFDIDGMMAREKRRIHDEIWKTSPSSLEIRIGGEPVTMNETDLIQSLVLQFLQHDGYVETARAFAEEIEAERQALAIGNQTVGPINVRDDQDATNRQRIRRAILEGDIDRALDLIDSCYPNVLEEDDFVHLRLKCRRFIEMVRRSAEMRLHYEGKRSNGADGLQAMELDSNGVENGNWESMDTEDSDLREQVEQLEQEMLEYGQELQAEYRNDPRKEIGKTLEDIWSLMAYPNPLGEPKVAHLMDNKNRATTAEMVNSRILLSLGKSSSADLTKLYEDTSDLVRDLREGWTGCLFLHA</sequence>
<comment type="caution">
    <text evidence="6">The sequence shown here is derived from an EMBL/GenBank/DDBJ whole genome shotgun (WGS) entry which is preliminary data.</text>
</comment>
<evidence type="ECO:0000256" key="3">
    <source>
        <dbReference type="SAM" id="MobiDB-lite"/>
    </source>
</evidence>
<dbReference type="SUPFAM" id="SSF49899">
    <property type="entry name" value="Concanavalin A-like lectins/glucanases"/>
    <property type="match status" value="1"/>
</dbReference>
<organism evidence="6 7">
    <name type="scientific">Parascedosporium putredinis</name>
    <dbReference type="NCBI Taxonomy" id="1442378"/>
    <lineage>
        <taxon>Eukaryota</taxon>
        <taxon>Fungi</taxon>
        <taxon>Dikarya</taxon>
        <taxon>Ascomycota</taxon>
        <taxon>Pezizomycotina</taxon>
        <taxon>Sordariomycetes</taxon>
        <taxon>Hypocreomycetidae</taxon>
        <taxon>Microascales</taxon>
        <taxon>Microascaceae</taxon>
        <taxon>Parascedosporium</taxon>
    </lineage>
</organism>
<dbReference type="PANTHER" id="PTHR12864">
    <property type="entry name" value="RAN BINDING PROTEIN 9-RELATED"/>
    <property type="match status" value="1"/>
</dbReference>
<dbReference type="InterPro" id="IPR050618">
    <property type="entry name" value="Ubq-SigPath_Reg"/>
</dbReference>
<feature type="compositionally biased region" description="Basic and acidic residues" evidence="3">
    <location>
        <begin position="35"/>
        <end position="52"/>
    </location>
</feature>
<comment type="function">
    <text evidence="1">Involved in the proteasome-dependent degradation of fructose-1,6-bisphosphatase.</text>
</comment>
<accession>A0A9P1MB61</accession>
<dbReference type="PROSITE" id="PS50188">
    <property type="entry name" value="B302_SPRY"/>
    <property type="match status" value="1"/>
</dbReference>
<evidence type="ECO:0000313" key="6">
    <source>
        <dbReference type="EMBL" id="CAI4215199.1"/>
    </source>
</evidence>
<dbReference type="PROSITE" id="PS50896">
    <property type="entry name" value="LISH"/>
    <property type="match status" value="1"/>
</dbReference>
<feature type="domain" description="B30.2/SPRY" evidence="4">
    <location>
        <begin position="54"/>
        <end position="246"/>
    </location>
</feature>
<dbReference type="SMART" id="SM00449">
    <property type="entry name" value="SPRY"/>
    <property type="match status" value="1"/>
</dbReference>
<dbReference type="Pfam" id="PF08513">
    <property type="entry name" value="LisH"/>
    <property type="match status" value="1"/>
</dbReference>
<dbReference type="EMBL" id="CALLCH030000012">
    <property type="protein sequence ID" value="CAI4215199.1"/>
    <property type="molecule type" value="Genomic_DNA"/>
</dbReference>
<keyword evidence="2" id="KW-0175">Coiled coil</keyword>
<evidence type="ECO:0000256" key="2">
    <source>
        <dbReference type="SAM" id="Coils"/>
    </source>
</evidence>
<evidence type="ECO:0008006" key="8">
    <source>
        <dbReference type="Google" id="ProtNLM"/>
    </source>
</evidence>
<dbReference type="InterPro" id="IPR024964">
    <property type="entry name" value="CTLH/CRA"/>
</dbReference>
<protein>
    <recommendedName>
        <fullName evidence="8">Protein SSH4</fullName>
    </recommendedName>
</protein>
<dbReference type="InterPro" id="IPR013144">
    <property type="entry name" value="CRA_dom"/>
</dbReference>
<dbReference type="InterPro" id="IPR003877">
    <property type="entry name" value="SPRY_dom"/>
</dbReference>
<keyword evidence="7" id="KW-1185">Reference proteome</keyword>
<feature type="compositionally biased region" description="Polar residues" evidence="3">
    <location>
        <begin position="1"/>
        <end position="14"/>
    </location>
</feature>
<dbReference type="InterPro" id="IPR006595">
    <property type="entry name" value="CTLH_C"/>
</dbReference>
<dbReference type="PROSITE" id="PS50897">
    <property type="entry name" value="CTLH"/>
    <property type="match status" value="1"/>
</dbReference>
<dbReference type="SMART" id="SM00667">
    <property type="entry name" value="LisH"/>
    <property type="match status" value="1"/>
</dbReference>